<dbReference type="EMBL" id="VIRB01000058">
    <property type="protein sequence ID" value="NDO68817.1"/>
    <property type="molecule type" value="Genomic_DNA"/>
</dbReference>
<evidence type="ECO:0000313" key="2">
    <source>
        <dbReference type="EMBL" id="NDO68817.1"/>
    </source>
</evidence>
<comment type="caution">
    <text evidence="2">The sequence shown here is derived from an EMBL/GenBank/DDBJ whole genome shotgun (WGS) entry which is preliminary data.</text>
</comment>
<name>A0A9X5C9X3_9FIRM</name>
<keyword evidence="1" id="KW-1133">Transmembrane helix</keyword>
<organism evidence="2 3">
    <name type="scientific">Schaedlerella arabinosiphila</name>
    <dbReference type="NCBI Taxonomy" id="2044587"/>
    <lineage>
        <taxon>Bacteria</taxon>
        <taxon>Bacillati</taxon>
        <taxon>Bacillota</taxon>
        <taxon>Clostridia</taxon>
        <taxon>Lachnospirales</taxon>
        <taxon>Lachnospiraceae</taxon>
        <taxon>Schaedlerella</taxon>
    </lineage>
</organism>
<accession>A0A9X5C9X3</accession>
<dbReference type="Proteomes" id="UP000474104">
    <property type="component" value="Unassembled WGS sequence"/>
</dbReference>
<proteinExistence type="predicted"/>
<evidence type="ECO:0000256" key="1">
    <source>
        <dbReference type="SAM" id="Phobius"/>
    </source>
</evidence>
<sequence length="88" mass="9253">MPDKIKIPPTPLQSKIGACGVSLSGILKSGKAVLVSSPISHRDIAAGGYPVISGRGGLVLMVTYGDLFTFVIILCAVITLVIYIKRKK</sequence>
<dbReference type="AlphaFoldDB" id="A0A9X5C9X3"/>
<keyword evidence="1" id="KW-0812">Transmembrane</keyword>
<gene>
    <name evidence="2" type="ORF">FMM80_09030</name>
</gene>
<feature type="transmembrane region" description="Helical" evidence="1">
    <location>
        <begin position="67"/>
        <end position="84"/>
    </location>
</feature>
<reference evidence="2 3" key="1">
    <citation type="submission" date="2019-07" db="EMBL/GenBank/DDBJ databases">
        <title>Draft genome sequences of 15 bacterial species constituting the stable defined intestinal microbiota of the GM15 gnotobiotic mouse model.</title>
        <authorList>
            <person name="Elie C."/>
            <person name="Mathieu A."/>
            <person name="Saliou A."/>
            <person name="Darnaud M."/>
            <person name="Leulier F."/>
            <person name="Tamellini A."/>
        </authorList>
    </citation>
    <scope>NUCLEOTIDE SEQUENCE [LARGE SCALE GENOMIC DNA]</scope>
    <source>
        <strain evidence="3">ASF 502</strain>
    </source>
</reference>
<evidence type="ECO:0000313" key="3">
    <source>
        <dbReference type="Proteomes" id="UP000474104"/>
    </source>
</evidence>
<keyword evidence="1" id="KW-0472">Membrane</keyword>
<protein>
    <submittedName>
        <fullName evidence="2">Uncharacterized protein</fullName>
    </submittedName>
</protein>